<dbReference type="InterPro" id="IPR013120">
    <property type="entry name" value="FAR_NAD-bd"/>
</dbReference>
<organism evidence="5 6">
    <name type="scientific">Phomopsis amygdali</name>
    <name type="common">Fusicoccum amygdali</name>
    <dbReference type="NCBI Taxonomy" id="1214568"/>
    <lineage>
        <taxon>Eukaryota</taxon>
        <taxon>Fungi</taxon>
        <taxon>Dikarya</taxon>
        <taxon>Ascomycota</taxon>
        <taxon>Pezizomycotina</taxon>
        <taxon>Sordariomycetes</taxon>
        <taxon>Sordariomycetidae</taxon>
        <taxon>Diaporthales</taxon>
        <taxon>Diaporthaceae</taxon>
        <taxon>Diaporthe</taxon>
    </lineage>
</organism>
<evidence type="ECO:0000313" key="5">
    <source>
        <dbReference type="EMBL" id="KAK2603059.1"/>
    </source>
</evidence>
<name>A0AAD9SAD6_PHOAM</name>
<keyword evidence="2" id="KW-0597">Phosphoprotein</keyword>
<dbReference type="SUPFAM" id="SSF56801">
    <property type="entry name" value="Acetyl-CoA synthetase-like"/>
    <property type="match status" value="1"/>
</dbReference>
<dbReference type="SUPFAM" id="SSF51735">
    <property type="entry name" value="NAD(P)-binding Rossmann-fold domains"/>
    <property type="match status" value="1"/>
</dbReference>
<evidence type="ECO:0000256" key="2">
    <source>
        <dbReference type="ARBA" id="ARBA00022553"/>
    </source>
</evidence>
<dbReference type="InterPro" id="IPR009081">
    <property type="entry name" value="PP-bd_ACP"/>
</dbReference>
<evidence type="ECO:0000259" key="4">
    <source>
        <dbReference type="Pfam" id="PF07993"/>
    </source>
</evidence>
<dbReference type="Pfam" id="PF23562">
    <property type="entry name" value="AMP-binding_C_3"/>
    <property type="match status" value="1"/>
</dbReference>
<feature type="domain" description="Carrier" evidence="3">
    <location>
        <begin position="306"/>
        <end position="375"/>
    </location>
</feature>
<keyword evidence="1" id="KW-0596">Phosphopantetheine</keyword>
<dbReference type="InterPro" id="IPR051414">
    <property type="entry name" value="Adenylate-forming_Reductase"/>
</dbReference>
<dbReference type="EMBL" id="JAUJFL010000005">
    <property type="protein sequence ID" value="KAK2603059.1"/>
    <property type="molecule type" value="Genomic_DNA"/>
</dbReference>
<keyword evidence="6" id="KW-1185">Reference proteome</keyword>
<dbReference type="PANTHER" id="PTHR43439:SF2">
    <property type="entry name" value="ENZYME, PUTATIVE (JCVI)-RELATED"/>
    <property type="match status" value="1"/>
</dbReference>
<dbReference type="Gene3D" id="1.10.1200.10">
    <property type="entry name" value="ACP-like"/>
    <property type="match status" value="1"/>
</dbReference>
<dbReference type="AlphaFoldDB" id="A0AAD9SAD6"/>
<feature type="domain" description="Thioester reductase (TE)" evidence="4">
    <location>
        <begin position="433"/>
        <end position="665"/>
    </location>
</feature>
<dbReference type="Pfam" id="PF00550">
    <property type="entry name" value="PP-binding"/>
    <property type="match status" value="1"/>
</dbReference>
<gene>
    <name evidence="5" type="ORF">N8I77_009543</name>
</gene>
<evidence type="ECO:0000313" key="6">
    <source>
        <dbReference type="Proteomes" id="UP001265746"/>
    </source>
</evidence>
<sequence>MDAELLKEVARQQDLRAIIVVPAILEQLSHDPKGIDLLKRLEFVGCAGAPLPGPVGDPISSIVRLRIFIGSTETFPLPELAKGPEDWQYHEFAPTLKHEMRPYDEQTGTFELIIFAEESDRDAAPVFHNLPGENPYYTKDLFTKHPTKPNLYKYYGRRDDILVLANGEKVNPIPLEQHIQADASLKGVLLTGNGRTQPALIVEPRDALDEPGRAQLLEKLWQRVEEANSHVAGPGRVARGMIICATPEKPFTRTGKGTIVRKLTQDDYRDDIDRLYTGPAEAQRLVSIDLKAKQKKIYEGADVIDFLRQILAVSFPPASTIAEDEDFFAHGLDSIQSLEITATLKHNLEALKSTSVAWMAPRLIFQHSTLASLSKVLGTFLNDGVLPAEDSPSNRGRALDEAVARYIKDLPTKSISQPKAGSRKDSGQNIAIIGSTGYVGSHIVAKLLKNSAISHIYCLNRGSDISASRKRTLSKLDENIDVPLEKFTFMQVDLGAPHLGLAEEQYQKILNEVDIVLYNAWRLDFGLALHSFDPFLHTTRDLVDMSLSSLKRLHIIFVSSTSSVAGRGTGSEVPEAPVDDPLAAMNTGYGQSKLAAEKILATASRQCGVPVSVVRVGQVGGLSHGEGVWADQPWVSAIIRSSKTLGSFPSPVMPVDWVPVDTLATTFERIILQPAKDVQVPQFYNVVSKAQPWTLLLDTLPEKVRQAISRVISLPEWVGELRKAFESGGTSISELPAARLVDFYVLLGGGIESADYETAKTEAITGQNLGPLQKKILASWLKKWDL</sequence>
<dbReference type="Pfam" id="PF07993">
    <property type="entry name" value="NAD_binding_4"/>
    <property type="match status" value="1"/>
</dbReference>
<evidence type="ECO:0000256" key="1">
    <source>
        <dbReference type="ARBA" id="ARBA00022450"/>
    </source>
</evidence>
<dbReference type="SUPFAM" id="SSF47336">
    <property type="entry name" value="ACP-like"/>
    <property type="match status" value="1"/>
</dbReference>
<dbReference type="InterPro" id="IPR036291">
    <property type="entry name" value="NAD(P)-bd_dom_sf"/>
</dbReference>
<comment type="caution">
    <text evidence="5">The sequence shown here is derived from an EMBL/GenBank/DDBJ whole genome shotgun (WGS) entry which is preliminary data.</text>
</comment>
<dbReference type="InterPro" id="IPR036736">
    <property type="entry name" value="ACP-like_sf"/>
</dbReference>
<dbReference type="Gene3D" id="3.40.50.720">
    <property type="entry name" value="NAD(P)-binding Rossmann-like Domain"/>
    <property type="match status" value="1"/>
</dbReference>
<reference evidence="5" key="1">
    <citation type="submission" date="2023-06" db="EMBL/GenBank/DDBJ databases">
        <authorList>
            <person name="Noh H."/>
        </authorList>
    </citation>
    <scope>NUCLEOTIDE SEQUENCE</scope>
    <source>
        <strain evidence="5">DUCC20226</strain>
    </source>
</reference>
<proteinExistence type="predicted"/>
<accession>A0AAD9SAD6</accession>
<protein>
    <submittedName>
        <fullName evidence="5">Uncharacterized protein</fullName>
    </submittedName>
</protein>
<evidence type="ECO:0000259" key="3">
    <source>
        <dbReference type="Pfam" id="PF00550"/>
    </source>
</evidence>
<dbReference type="Proteomes" id="UP001265746">
    <property type="component" value="Unassembled WGS sequence"/>
</dbReference>
<dbReference type="PANTHER" id="PTHR43439">
    <property type="entry name" value="PHENYLACETATE-COENZYME A LIGASE"/>
    <property type="match status" value="1"/>
</dbReference>